<dbReference type="EMBL" id="CP087164">
    <property type="protein sequence ID" value="UGS39046.1"/>
    <property type="molecule type" value="Genomic_DNA"/>
</dbReference>
<reference evidence="6" key="1">
    <citation type="journal article" date="2022" name="Int. J. Syst. Evol. Microbiol.">
        <title>Pseudomonas aegrilactucae sp. nov. and Pseudomonas morbosilactucae sp. nov., pathogens causing bacterial rot of lettuce in Japan.</title>
        <authorList>
            <person name="Sawada H."/>
            <person name="Fujikawa T."/>
            <person name="Satou M."/>
        </authorList>
    </citation>
    <scope>NUCLEOTIDE SEQUENCE</scope>
    <source>
        <strain evidence="6">0166_1</strain>
    </source>
</reference>
<dbReference type="InterPro" id="IPR001647">
    <property type="entry name" value="HTH_TetR"/>
</dbReference>
<dbReference type="Pfam" id="PF00440">
    <property type="entry name" value="TetR_N"/>
    <property type="match status" value="1"/>
</dbReference>
<dbReference type="GO" id="GO:0000976">
    <property type="term" value="F:transcription cis-regulatory region binding"/>
    <property type="evidence" value="ECO:0007669"/>
    <property type="project" value="TreeGrafter"/>
</dbReference>
<evidence type="ECO:0000256" key="3">
    <source>
        <dbReference type="ARBA" id="ARBA00023163"/>
    </source>
</evidence>
<dbReference type="KEGG" id="sbae:DSM104329_05478"/>
<gene>
    <name evidence="6" type="primary">fabR</name>
    <name evidence="6" type="ORF">DSM104329_05478</name>
</gene>
<keyword evidence="3" id="KW-0804">Transcription</keyword>
<evidence type="ECO:0000313" key="7">
    <source>
        <dbReference type="Proteomes" id="UP001162834"/>
    </source>
</evidence>
<evidence type="ECO:0000313" key="6">
    <source>
        <dbReference type="EMBL" id="UGS39046.1"/>
    </source>
</evidence>
<dbReference type="PROSITE" id="PS50977">
    <property type="entry name" value="HTH_TETR_2"/>
    <property type="match status" value="1"/>
</dbReference>
<sequence>MQRERLLNAAAAVFAEQGYAKATAEAISREAGMSKATFYEHFTNKEDAILALFDESAEQLVRRMAQATGQVAAAPEAQIRAGGRAFLQALAEDPQRAQTLLVEIIGAGPRAVERRDAMLERFASLVEAENAAAHHKHGTPRFRSPHDAFAIVGATVELCSRQLRLGEPEDLMELEPVIERLALGLLETSR</sequence>
<dbReference type="SUPFAM" id="SSF46689">
    <property type="entry name" value="Homeodomain-like"/>
    <property type="match status" value="1"/>
</dbReference>
<evidence type="ECO:0000256" key="2">
    <source>
        <dbReference type="ARBA" id="ARBA00023125"/>
    </source>
</evidence>
<keyword evidence="7" id="KW-1185">Reference proteome</keyword>
<evidence type="ECO:0000256" key="1">
    <source>
        <dbReference type="ARBA" id="ARBA00023015"/>
    </source>
</evidence>
<dbReference type="InterPro" id="IPR009057">
    <property type="entry name" value="Homeodomain-like_sf"/>
</dbReference>
<keyword evidence="1" id="KW-0805">Transcription regulation</keyword>
<dbReference type="GO" id="GO:0003700">
    <property type="term" value="F:DNA-binding transcription factor activity"/>
    <property type="evidence" value="ECO:0007669"/>
    <property type="project" value="TreeGrafter"/>
</dbReference>
<accession>A0A9E7C2Z4</accession>
<dbReference type="Gene3D" id="1.10.357.10">
    <property type="entry name" value="Tetracycline Repressor, domain 2"/>
    <property type="match status" value="1"/>
</dbReference>
<dbReference type="InterPro" id="IPR050109">
    <property type="entry name" value="HTH-type_TetR-like_transc_reg"/>
</dbReference>
<proteinExistence type="predicted"/>
<organism evidence="6 7">
    <name type="scientific">Capillimicrobium parvum</name>
    <dbReference type="NCBI Taxonomy" id="2884022"/>
    <lineage>
        <taxon>Bacteria</taxon>
        <taxon>Bacillati</taxon>
        <taxon>Actinomycetota</taxon>
        <taxon>Thermoleophilia</taxon>
        <taxon>Solirubrobacterales</taxon>
        <taxon>Capillimicrobiaceae</taxon>
        <taxon>Capillimicrobium</taxon>
    </lineage>
</organism>
<dbReference type="PANTHER" id="PTHR30055">
    <property type="entry name" value="HTH-TYPE TRANSCRIPTIONAL REGULATOR RUTR"/>
    <property type="match status" value="1"/>
</dbReference>
<dbReference type="Proteomes" id="UP001162834">
    <property type="component" value="Chromosome"/>
</dbReference>
<protein>
    <submittedName>
        <fullName evidence="6">HTH-type transcriptional repressor FabR</fullName>
    </submittedName>
</protein>
<dbReference type="AlphaFoldDB" id="A0A9E7C2Z4"/>
<feature type="DNA-binding region" description="H-T-H motif" evidence="4">
    <location>
        <begin position="23"/>
        <end position="42"/>
    </location>
</feature>
<dbReference type="PANTHER" id="PTHR30055:SF238">
    <property type="entry name" value="MYCOFACTOCIN BIOSYNTHESIS TRANSCRIPTIONAL REGULATOR MFTR-RELATED"/>
    <property type="match status" value="1"/>
</dbReference>
<feature type="domain" description="HTH tetR-type" evidence="5">
    <location>
        <begin position="1"/>
        <end position="60"/>
    </location>
</feature>
<keyword evidence="2 4" id="KW-0238">DNA-binding</keyword>
<evidence type="ECO:0000256" key="4">
    <source>
        <dbReference type="PROSITE-ProRule" id="PRU00335"/>
    </source>
</evidence>
<name>A0A9E7C2Z4_9ACTN</name>
<dbReference type="PRINTS" id="PR00455">
    <property type="entry name" value="HTHTETR"/>
</dbReference>
<evidence type="ECO:0000259" key="5">
    <source>
        <dbReference type="PROSITE" id="PS50977"/>
    </source>
</evidence>